<organism evidence="6 7">
    <name type="scientific">Cyanidioschyzon merolae (strain NIES-3377 / 10D)</name>
    <name type="common">Unicellular red alga</name>
    <dbReference type="NCBI Taxonomy" id="280699"/>
    <lineage>
        <taxon>Eukaryota</taxon>
        <taxon>Rhodophyta</taxon>
        <taxon>Bangiophyceae</taxon>
        <taxon>Cyanidiales</taxon>
        <taxon>Cyanidiaceae</taxon>
        <taxon>Cyanidioschyzon</taxon>
    </lineage>
</organism>
<dbReference type="SMART" id="SM00382">
    <property type="entry name" value="AAA"/>
    <property type="match status" value="2"/>
</dbReference>
<gene>
    <name evidence="6" type="ORF">CYME_CMI027C</name>
</gene>
<dbReference type="InterPro" id="IPR029067">
    <property type="entry name" value="CDC48_domain_2-like_sf"/>
</dbReference>
<evidence type="ECO:0000256" key="3">
    <source>
        <dbReference type="ARBA" id="ARBA00023054"/>
    </source>
</evidence>
<dbReference type="InterPro" id="IPR050168">
    <property type="entry name" value="AAA_ATPase_domain"/>
</dbReference>
<dbReference type="KEGG" id="cme:CYME_CMI027C"/>
<proteinExistence type="predicted"/>
<dbReference type="PANTHER" id="PTHR23077:SF12">
    <property type="entry name" value="PEROXISOMAL ATPASE PEX1"/>
    <property type="match status" value="1"/>
</dbReference>
<dbReference type="GO" id="GO:0005524">
    <property type="term" value="F:ATP binding"/>
    <property type="evidence" value="ECO:0007669"/>
    <property type="project" value="UniProtKB-KW"/>
</dbReference>
<dbReference type="FunFam" id="3.40.50.300:FF:001025">
    <property type="entry name" value="ATPase family, AAA domain-containing 2B"/>
    <property type="match status" value="1"/>
</dbReference>
<feature type="region of interest" description="Disordered" evidence="4">
    <location>
        <begin position="142"/>
        <end position="174"/>
    </location>
</feature>
<keyword evidence="2" id="KW-0067">ATP-binding</keyword>
<dbReference type="InterPro" id="IPR027417">
    <property type="entry name" value="P-loop_NTPase"/>
</dbReference>
<dbReference type="GeneID" id="16993853"/>
<keyword evidence="1" id="KW-0547">Nucleotide-binding</keyword>
<keyword evidence="7" id="KW-1185">Reference proteome</keyword>
<dbReference type="GO" id="GO:0005829">
    <property type="term" value="C:cytosol"/>
    <property type="evidence" value="ECO:0007669"/>
    <property type="project" value="TreeGrafter"/>
</dbReference>
<dbReference type="PANTHER" id="PTHR23077">
    <property type="entry name" value="AAA-FAMILY ATPASE"/>
    <property type="match status" value="1"/>
</dbReference>
<dbReference type="InterPro" id="IPR003593">
    <property type="entry name" value="AAA+_ATPase"/>
</dbReference>
<dbReference type="AlphaFoldDB" id="M1VBY4"/>
<feature type="domain" description="AAA+ ATPase" evidence="5">
    <location>
        <begin position="487"/>
        <end position="649"/>
    </location>
</feature>
<evidence type="ECO:0000256" key="4">
    <source>
        <dbReference type="SAM" id="MobiDB-lite"/>
    </source>
</evidence>
<reference evidence="6 7" key="1">
    <citation type="journal article" date="2004" name="Nature">
        <title>Genome sequence of the ultrasmall unicellular red alga Cyanidioschyzon merolae 10D.</title>
        <authorList>
            <person name="Matsuzaki M."/>
            <person name="Misumi O."/>
            <person name="Shin-i T."/>
            <person name="Maruyama S."/>
            <person name="Takahara M."/>
            <person name="Miyagishima S."/>
            <person name="Mori T."/>
            <person name="Nishida K."/>
            <person name="Yagisawa F."/>
            <person name="Nishida K."/>
            <person name="Yoshida Y."/>
            <person name="Nishimura Y."/>
            <person name="Nakao S."/>
            <person name="Kobayashi T."/>
            <person name="Momoyama Y."/>
            <person name="Higashiyama T."/>
            <person name="Minoda A."/>
            <person name="Sano M."/>
            <person name="Nomoto H."/>
            <person name="Oishi K."/>
            <person name="Hayashi H."/>
            <person name="Ohta F."/>
            <person name="Nishizaka S."/>
            <person name="Haga S."/>
            <person name="Miura S."/>
            <person name="Morishita T."/>
            <person name="Kabeya Y."/>
            <person name="Terasawa K."/>
            <person name="Suzuki Y."/>
            <person name="Ishii Y."/>
            <person name="Asakawa S."/>
            <person name="Takano H."/>
            <person name="Ohta N."/>
            <person name="Kuroiwa H."/>
            <person name="Tanaka K."/>
            <person name="Shimizu N."/>
            <person name="Sugano S."/>
            <person name="Sato N."/>
            <person name="Nozaki H."/>
            <person name="Ogasawara N."/>
            <person name="Kohara Y."/>
            <person name="Kuroiwa T."/>
        </authorList>
    </citation>
    <scope>NUCLEOTIDE SEQUENCE [LARGE SCALE GENOMIC DNA]</scope>
    <source>
        <strain evidence="6 7">10D</strain>
    </source>
</reference>
<dbReference type="GO" id="GO:0016887">
    <property type="term" value="F:ATP hydrolysis activity"/>
    <property type="evidence" value="ECO:0007669"/>
    <property type="project" value="InterPro"/>
</dbReference>
<evidence type="ECO:0000256" key="1">
    <source>
        <dbReference type="ARBA" id="ARBA00022741"/>
    </source>
</evidence>
<evidence type="ECO:0000313" key="6">
    <source>
        <dbReference type="EMBL" id="BAM79937.1"/>
    </source>
</evidence>
<dbReference type="Gramene" id="CMI027CT">
    <property type="protein sequence ID" value="CMI027CT"/>
    <property type="gene ID" value="CMI027C"/>
</dbReference>
<dbReference type="Gene3D" id="1.10.8.60">
    <property type="match status" value="1"/>
</dbReference>
<dbReference type="Pfam" id="PF00004">
    <property type="entry name" value="AAA"/>
    <property type="match status" value="2"/>
</dbReference>
<dbReference type="OrthoDB" id="2187at2759"/>
<dbReference type="HOGENOM" id="CLU_293093_0_0_1"/>
<keyword evidence="3" id="KW-0175">Coiled coil</keyword>
<accession>M1VBY4</accession>
<dbReference type="Proteomes" id="UP000007014">
    <property type="component" value="Chromosome 9"/>
</dbReference>
<dbReference type="STRING" id="280699.M1VBY4"/>
<dbReference type="GO" id="GO:0005778">
    <property type="term" value="C:peroxisomal membrane"/>
    <property type="evidence" value="ECO:0007669"/>
    <property type="project" value="TreeGrafter"/>
</dbReference>
<name>M1VBY4_CYAM1</name>
<reference evidence="6 7" key="2">
    <citation type="journal article" date="2007" name="BMC Biol.">
        <title>A 100%-complete sequence reveals unusually simple genomic features in the hot-spring red alga Cyanidioschyzon merolae.</title>
        <authorList>
            <person name="Nozaki H."/>
            <person name="Takano H."/>
            <person name="Misumi O."/>
            <person name="Terasawa K."/>
            <person name="Matsuzaki M."/>
            <person name="Maruyama S."/>
            <person name="Nishida K."/>
            <person name="Yagisawa F."/>
            <person name="Yoshida Y."/>
            <person name="Fujiwara T."/>
            <person name="Takio S."/>
            <person name="Tamura K."/>
            <person name="Chung S.J."/>
            <person name="Nakamura S."/>
            <person name="Kuroiwa H."/>
            <person name="Tanaka K."/>
            <person name="Sato N."/>
            <person name="Kuroiwa T."/>
        </authorList>
    </citation>
    <scope>NUCLEOTIDE SEQUENCE [LARGE SCALE GENOMIC DNA]</scope>
    <source>
        <strain evidence="6 7">10D</strain>
    </source>
</reference>
<dbReference type="GO" id="GO:0016558">
    <property type="term" value="P:protein import into peroxisome matrix"/>
    <property type="evidence" value="ECO:0007669"/>
    <property type="project" value="TreeGrafter"/>
</dbReference>
<evidence type="ECO:0000256" key="2">
    <source>
        <dbReference type="ARBA" id="ARBA00022840"/>
    </source>
</evidence>
<evidence type="ECO:0000259" key="5">
    <source>
        <dbReference type="SMART" id="SM00382"/>
    </source>
</evidence>
<evidence type="ECO:0000313" key="7">
    <source>
        <dbReference type="Proteomes" id="UP000007014"/>
    </source>
</evidence>
<dbReference type="Gene3D" id="3.10.330.10">
    <property type="match status" value="1"/>
</dbReference>
<protein>
    <submittedName>
        <fullName evidence="6">Probable AAA ATPase associated with peroxisome biosynthesis PEX1</fullName>
    </submittedName>
</protein>
<dbReference type="Gene3D" id="3.40.50.300">
    <property type="entry name" value="P-loop containing nucleotide triphosphate hydrolases"/>
    <property type="match status" value="2"/>
</dbReference>
<dbReference type="RefSeq" id="XP_005536223.1">
    <property type="nucleotide sequence ID" value="XM_005536166.1"/>
</dbReference>
<dbReference type="EMBL" id="AP006491">
    <property type="protein sequence ID" value="BAM79937.1"/>
    <property type="molecule type" value="Genomic_DNA"/>
</dbReference>
<sequence>MGTQTLVPDEKSTNATITCVLRATNRFRDCFVAVPSALAAFLEKSLPPTGSSTTSAVAEAQLARTLQEHVVPLLLNNQLLVGWHRGRLSRTIATRLRPEVEIASELAACNGLLVRDAAPAVSSTAQTTTAAAAAAAAAPVHRRASAAARPDLPTASPPPGDSRTKPGNRASADASLETVTVQVSVVPRNELEIAERVILEALDEENWQRLHQHREWIERELLRQLRLVQWDQCIPIYLVDQPQPVLVTVRQVRITETVALKQHLLGAAGTHNSLVQGSVRGYWLSLGTELVFVPPGWAAGSATDDDGNASPNAVSHNMKPELRVRVVPAVGEVDGPECLGATGTVHPETLIALGMPRKQLLDTSSNSSSSTKTPAASLVLVWEPADAATDAPGSVVLSVTVDSSVPPFHVRTAYAPPFCWARAHDLCVGTGRDSSAASSIRRYDWGQLPVVYGNQSGKQLVEYLVEALEPVFAAYQSTPPVRFSRLQGRVVLLGGAAGSGKSHVAWAIAMHCSLRCRLQPRPVYIPCRSIFQSGASYHSEGIRQLLDDLVGGMAGRPAVLVLDDLDALLADETGIASAGITNASSGRALGLPNLMEQIAAVLERCTQLANVAIIVTVTMERVGTAAGPLLPGGISGDVLDTRHELPLPSTEQEKSAFAGRVHESEIADLHTPADLLKVALLRSIFKDEAEAVSATGALQPLLGNALVTPTDVAGTDQPVLADLGGLEKAKTVLVDTFVLPLRFPVIYRQAPIRLPAGVLLYGMPGTGKTALVQAAVAEAGLRLVHIKGPELLNKYVGASEASVRALFSKARQQRPCVIFFDEFESLAPKRGGTGERSTGVTDRIVNALLTEMDGVESLDTGVFVVAATCRPDLVDPALLRPGRIDQWIRLDPPAHMSERQAILQRCTRDWFIIDRRTGQPLDDAQREKLLAMLAEQTSGSTGADLAALCSSTLICAEKRMAAEAASGTVLAAATTASTLHVTEQLVVLPEDFTAALSTHRVSLPASERQLYLWAMAQFEGKRATDQAMDHGSRRVMLQ</sequence>
<feature type="domain" description="AAA+ ATPase" evidence="5">
    <location>
        <begin position="754"/>
        <end position="894"/>
    </location>
</feature>
<dbReference type="SUPFAM" id="SSF54585">
    <property type="entry name" value="Cdc48 domain 2-like"/>
    <property type="match status" value="1"/>
</dbReference>
<dbReference type="InterPro" id="IPR003959">
    <property type="entry name" value="ATPase_AAA_core"/>
</dbReference>
<dbReference type="SUPFAM" id="SSF52540">
    <property type="entry name" value="P-loop containing nucleoside triphosphate hydrolases"/>
    <property type="match status" value="2"/>
</dbReference>
<dbReference type="eggNOG" id="KOG0735">
    <property type="taxonomic scope" value="Eukaryota"/>
</dbReference>